<keyword evidence="1" id="KW-0479">Metal-binding</keyword>
<evidence type="ECO:0000256" key="2">
    <source>
        <dbReference type="ARBA" id="ARBA00022771"/>
    </source>
</evidence>
<dbReference type="InterPro" id="IPR013083">
    <property type="entry name" value="Znf_RING/FYVE/PHD"/>
</dbReference>
<dbReference type="SMART" id="SM00184">
    <property type="entry name" value="RING"/>
    <property type="match status" value="1"/>
</dbReference>
<evidence type="ECO:0000256" key="4">
    <source>
        <dbReference type="PROSITE-ProRule" id="PRU00175"/>
    </source>
</evidence>
<feature type="region of interest" description="Disordered" evidence="5">
    <location>
        <begin position="281"/>
        <end position="310"/>
    </location>
</feature>
<dbReference type="PROSITE" id="PS50178">
    <property type="entry name" value="ZF_FYVE"/>
    <property type="match status" value="1"/>
</dbReference>
<dbReference type="InterPro" id="IPR017455">
    <property type="entry name" value="Znf_FYVE-rel"/>
</dbReference>
<evidence type="ECO:0000256" key="5">
    <source>
        <dbReference type="SAM" id="MobiDB-lite"/>
    </source>
</evidence>
<feature type="region of interest" description="Disordered" evidence="5">
    <location>
        <begin position="1"/>
        <end position="105"/>
    </location>
</feature>
<feature type="compositionally biased region" description="Low complexity" evidence="5">
    <location>
        <begin position="376"/>
        <end position="386"/>
    </location>
</feature>
<sequence length="727" mass="79462">MEFQHVSNPPSSSSDPSHVLPPHSNPSNSGPQTLGSSAISTGESRFLERRGHSDSTVSRQPPRLLRASASTIHPNAKQTRYRRRTSQERNLGVQDRLGVRTDGGTVRSLGDIVLDRKRRLTAPSSPGRRGSGVEDAGLGRQLAEGIAEMTGLSGASSWAHDRIGENQSSTGSRATPIDLTGLDRPPVSTPTRQNQEGRRRGNEYVLPRWQPDSEVSHCPVCGTAFSFFFRKHHCRKCGRVVCATCSPHRITIPRQFIIHPSEFSVGPGDQPVGAVVDLTGESDANSPRHPVIQAQGQARPDSSSHASFSFNTALDGGEVVRVCNPCVPDPNFSPPPQLSPPYSSYTSLNLRQQSSTQQPGHVPFSVSNPPRQPDASSSNSLSAPRSHPAQLAFRSQDHTDSSGTLPSHRNAFSQRYERHHDMLRHRRRTLPHDYQYNSWNLAGISSQLNQRQPFPPSNLPRHHPNNSNSNSTPHFSPGLPFGFFPNSSSENQRPSGRSINFNAPLPPIPRPTELAPFPAPVPPRASYVPPHPPEPPRQIPEEDECPVCGNELPSKGPDDDEGDRERHIDQCIRDHAYGKASSAAHQDPTNVPLDANPVAAVSSSSASALLSQSTPAFYNQSFTPPQFHSVDSPEASATSSRENPSAAASVSRPRRQTGTRMLIYRASEKDCVDEGGGSQECVICFEEFEDGQEMGRLECLCKFHRTCIRQWWDTKGAGSCPTHQLHS</sequence>
<feature type="compositionally biased region" description="Polar residues" evidence="5">
    <location>
        <begin position="635"/>
        <end position="648"/>
    </location>
</feature>
<feature type="compositionally biased region" description="Polar residues" evidence="5">
    <location>
        <begin position="345"/>
        <end position="369"/>
    </location>
</feature>
<accession>A0A6A6GY47</accession>
<evidence type="ECO:0000259" key="7">
    <source>
        <dbReference type="PROSITE" id="PS50178"/>
    </source>
</evidence>
<dbReference type="AlphaFoldDB" id="A0A6A6GY47"/>
<keyword evidence="2 4" id="KW-0863">Zinc-finger</keyword>
<evidence type="ECO:0008006" key="10">
    <source>
        <dbReference type="Google" id="ProtNLM"/>
    </source>
</evidence>
<dbReference type="GO" id="GO:0008270">
    <property type="term" value="F:zinc ion binding"/>
    <property type="evidence" value="ECO:0007669"/>
    <property type="project" value="UniProtKB-KW"/>
</dbReference>
<evidence type="ECO:0000259" key="6">
    <source>
        <dbReference type="PROSITE" id="PS50089"/>
    </source>
</evidence>
<dbReference type="Gene3D" id="3.30.40.10">
    <property type="entry name" value="Zinc/RING finger domain, C3HC4 (zinc finger)"/>
    <property type="match status" value="2"/>
</dbReference>
<evidence type="ECO:0000256" key="1">
    <source>
        <dbReference type="ARBA" id="ARBA00022723"/>
    </source>
</evidence>
<dbReference type="PANTHER" id="PTHR23164">
    <property type="entry name" value="EARLY ENDOSOME ANTIGEN 1"/>
    <property type="match status" value="1"/>
</dbReference>
<organism evidence="8 9">
    <name type="scientific">Viridothelium virens</name>
    <name type="common">Speckled blister lichen</name>
    <name type="synonym">Trypethelium virens</name>
    <dbReference type="NCBI Taxonomy" id="1048519"/>
    <lineage>
        <taxon>Eukaryota</taxon>
        <taxon>Fungi</taxon>
        <taxon>Dikarya</taxon>
        <taxon>Ascomycota</taxon>
        <taxon>Pezizomycotina</taxon>
        <taxon>Dothideomycetes</taxon>
        <taxon>Dothideomycetes incertae sedis</taxon>
        <taxon>Trypetheliales</taxon>
        <taxon>Trypetheliaceae</taxon>
        <taxon>Viridothelium</taxon>
    </lineage>
</organism>
<dbReference type="SMART" id="SM00064">
    <property type="entry name" value="FYVE"/>
    <property type="match status" value="1"/>
</dbReference>
<dbReference type="GO" id="GO:0016567">
    <property type="term" value="P:protein ubiquitination"/>
    <property type="evidence" value="ECO:0007669"/>
    <property type="project" value="TreeGrafter"/>
</dbReference>
<dbReference type="CDD" id="cd16489">
    <property type="entry name" value="mRING-CH-C4HC2H_ZNRF"/>
    <property type="match status" value="1"/>
</dbReference>
<feature type="region of interest" description="Disordered" evidence="5">
    <location>
        <begin position="448"/>
        <end position="565"/>
    </location>
</feature>
<dbReference type="PANTHER" id="PTHR23164:SF29">
    <property type="entry name" value="E3 UBIQUITIN-PROTEIN LIGASE PIB1"/>
    <property type="match status" value="1"/>
</dbReference>
<dbReference type="Pfam" id="PF13639">
    <property type="entry name" value="zf-RING_2"/>
    <property type="match status" value="1"/>
</dbReference>
<name>A0A6A6GY47_VIRVR</name>
<gene>
    <name evidence="8" type="ORF">EV356DRAFT_346818</name>
</gene>
<proteinExistence type="predicted"/>
<keyword evidence="9" id="KW-1185">Reference proteome</keyword>
<feature type="compositionally biased region" description="Polar residues" evidence="5">
    <location>
        <begin position="294"/>
        <end position="310"/>
    </location>
</feature>
<dbReference type="Pfam" id="PF01363">
    <property type="entry name" value="FYVE"/>
    <property type="match status" value="1"/>
</dbReference>
<feature type="region of interest" description="Disordered" evidence="5">
    <location>
        <begin position="162"/>
        <end position="200"/>
    </location>
</feature>
<dbReference type="CDD" id="cd15737">
    <property type="entry name" value="FYVE2_Vac1p_like"/>
    <property type="match status" value="1"/>
</dbReference>
<dbReference type="InterPro" id="IPR001841">
    <property type="entry name" value="Znf_RING"/>
</dbReference>
<feature type="compositionally biased region" description="Polar residues" evidence="5">
    <location>
        <begin position="68"/>
        <end position="78"/>
    </location>
</feature>
<dbReference type="OrthoDB" id="660555at2759"/>
<dbReference type="PROSITE" id="PS50089">
    <property type="entry name" value="ZF_RING_2"/>
    <property type="match status" value="1"/>
</dbReference>
<evidence type="ECO:0000256" key="3">
    <source>
        <dbReference type="ARBA" id="ARBA00022833"/>
    </source>
</evidence>
<feature type="domain" description="FYVE-type" evidence="7">
    <location>
        <begin position="212"/>
        <end position="331"/>
    </location>
</feature>
<feature type="compositionally biased region" description="Pro residues" evidence="5">
    <location>
        <begin position="517"/>
        <end position="538"/>
    </location>
</feature>
<dbReference type="EMBL" id="ML991844">
    <property type="protein sequence ID" value="KAF2230273.1"/>
    <property type="molecule type" value="Genomic_DNA"/>
</dbReference>
<evidence type="ECO:0000313" key="8">
    <source>
        <dbReference type="EMBL" id="KAF2230273.1"/>
    </source>
</evidence>
<feature type="domain" description="RING-type" evidence="6">
    <location>
        <begin position="681"/>
        <end position="724"/>
    </location>
</feature>
<feature type="region of interest" description="Disordered" evidence="5">
    <location>
        <begin position="331"/>
        <end position="408"/>
    </location>
</feature>
<feature type="compositionally biased region" description="Polar residues" evidence="5">
    <location>
        <begin position="485"/>
        <end position="501"/>
    </location>
</feature>
<protein>
    <recommendedName>
        <fullName evidence="10">FYVE-domain-containing protein</fullName>
    </recommendedName>
</protein>
<feature type="region of interest" description="Disordered" evidence="5">
    <location>
        <begin position="117"/>
        <end position="136"/>
    </location>
</feature>
<dbReference type="InterPro" id="IPR011011">
    <property type="entry name" value="Znf_FYVE_PHD"/>
</dbReference>
<evidence type="ECO:0000313" key="9">
    <source>
        <dbReference type="Proteomes" id="UP000800092"/>
    </source>
</evidence>
<feature type="compositionally biased region" description="Low complexity" evidence="5">
    <location>
        <begin position="1"/>
        <end position="22"/>
    </location>
</feature>
<feature type="region of interest" description="Disordered" evidence="5">
    <location>
        <begin position="624"/>
        <end position="659"/>
    </location>
</feature>
<keyword evidence="3" id="KW-0862">Zinc</keyword>
<feature type="compositionally biased region" description="Polar residues" evidence="5">
    <location>
        <begin position="25"/>
        <end position="43"/>
    </location>
</feature>
<dbReference type="InterPro" id="IPR000306">
    <property type="entry name" value="Znf_FYVE"/>
</dbReference>
<dbReference type="Proteomes" id="UP000800092">
    <property type="component" value="Unassembled WGS sequence"/>
</dbReference>
<feature type="compositionally biased region" description="Low complexity" evidence="5">
    <location>
        <begin position="465"/>
        <end position="477"/>
    </location>
</feature>
<reference evidence="8" key="1">
    <citation type="journal article" date="2020" name="Stud. Mycol.">
        <title>101 Dothideomycetes genomes: a test case for predicting lifestyles and emergence of pathogens.</title>
        <authorList>
            <person name="Haridas S."/>
            <person name="Albert R."/>
            <person name="Binder M."/>
            <person name="Bloem J."/>
            <person name="Labutti K."/>
            <person name="Salamov A."/>
            <person name="Andreopoulos B."/>
            <person name="Baker S."/>
            <person name="Barry K."/>
            <person name="Bills G."/>
            <person name="Bluhm B."/>
            <person name="Cannon C."/>
            <person name="Castanera R."/>
            <person name="Culley D."/>
            <person name="Daum C."/>
            <person name="Ezra D."/>
            <person name="Gonzalez J."/>
            <person name="Henrissat B."/>
            <person name="Kuo A."/>
            <person name="Liang C."/>
            <person name="Lipzen A."/>
            <person name="Lutzoni F."/>
            <person name="Magnuson J."/>
            <person name="Mondo S."/>
            <person name="Nolan M."/>
            <person name="Ohm R."/>
            <person name="Pangilinan J."/>
            <person name="Park H.-J."/>
            <person name="Ramirez L."/>
            <person name="Alfaro M."/>
            <person name="Sun H."/>
            <person name="Tritt A."/>
            <person name="Yoshinaga Y."/>
            <person name="Zwiers L.-H."/>
            <person name="Turgeon B."/>
            <person name="Goodwin S."/>
            <person name="Spatafora J."/>
            <person name="Crous P."/>
            <person name="Grigoriev I."/>
        </authorList>
    </citation>
    <scope>NUCLEOTIDE SEQUENCE</scope>
    <source>
        <strain evidence="8">Tuck. ex Michener</strain>
    </source>
</reference>
<dbReference type="SUPFAM" id="SSF57903">
    <property type="entry name" value="FYVE/PHD zinc finger"/>
    <property type="match status" value="1"/>
</dbReference>
<dbReference type="SUPFAM" id="SSF57850">
    <property type="entry name" value="RING/U-box"/>
    <property type="match status" value="1"/>
</dbReference>